<gene>
    <name evidence="1" type="ORF">NYZ96_13470</name>
</gene>
<dbReference type="RefSeq" id="WP_257977745.1">
    <property type="nucleotide sequence ID" value="NZ_CADEPT010000005.1"/>
</dbReference>
<protein>
    <submittedName>
        <fullName evidence="1">Uncharacterized protein</fullName>
    </submittedName>
</protein>
<name>A0AB38TMT4_BURGA</name>
<reference evidence="1" key="1">
    <citation type="submission" date="2022-09" db="EMBL/GenBank/DDBJ databases">
        <title>Genomic of Burkholderia gladioli.</title>
        <authorList>
            <person name="Wu H."/>
        </authorList>
    </citation>
    <scope>NUCLEOTIDE SEQUENCE</scope>
    <source>
        <strain evidence="1">ZN-S4</strain>
    </source>
</reference>
<organism evidence="1 2">
    <name type="scientific">Burkholderia gladioli</name>
    <name type="common">Pseudomonas marginata</name>
    <name type="synonym">Phytomonas marginata</name>
    <dbReference type="NCBI Taxonomy" id="28095"/>
    <lineage>
        <taxon>Bacteria</taxon>
        <taxon>Pseudomonadati</taxon>
        <taxon>Pseudomonadota</taxon>
        <taxon>Betaproteobacteria</taxon>
        <taxon>Burkholderiales</taxon>
        <taxon>Burkholderiaceae</taxon>
        <taxon>Burkholderia</taxon>
    </lineage>
</organism>
<dbReference type="AlphaFoldDB" id="A0AB38TMT4"/>
<evidence type="ECO:0000313" key="2">
    <source>
        <dbReference type="Proteomes" id="UP001059745"/>
    </source>
</evidence>
<dbReference type="Proteomes" id="UP001059745">
    <property type="component" value="Chromosome 1"/>
</dbReference>
<dbReference type="GeneID" id="77095751"/>
<dbReference type="EMBL" id="CP104214">
    <property type="protein sequence ID" value="UWX69219.1"/>
    <property type="molecule type" value="Genomic_DNA"/>
</dbReference>
<accession>A0AB38TMT4</accession>
<sequence length="41" mass="4339">MARIVAQGHADKTASRIVEPKAKFVADGPSGKGAAQQNFVW</sequence>
<evidence type="ECO:0000313" key="1">
    <source>
        <dbReference type="EMBL" id="UWX69219.1"/>
    </source>
</evidence>
<proteinExistence type="predicted"/>